<feature type="transmembrane region" description="Helical" evidence="1">
    <location>
        <begin position="194"/>
        <end position="212"/>
    </location>
</feature>
<accession>A0A3Q9IZ35</accession>
<name>A0A3Q9IZ35_9MICO</name>
<feature type="transmembrane region" description="Helical" evidence="1">
    <location>
        <begin position="92"/>
        <end position="118"/>
    </location>
</feature>
<dbReference type="AlphaFoldDB" id="A0A3Q9IZ35"/>
<protein>
    <submittedName>
        <fullName evidence="2">Uncharacterized protein</fullName>
    </submittedName>
</protein>
<evidence type="ECO:0000313" key="3">
    <source>
        <dbReference type="Proteomes" id="UP000276888"/>
    </source>
</evidence>
<feature type="transmembrane region" description="Helical" evidence="1">
    <location>
        <begin position="219"/>
        <end position="238"/>
    </location>
</feature>
<keyword evidence="3" id="KW-1185">Reference proteome</keyword>
<evidence type="ECO:0000256" key="1">
    <source>
        <dbReference type="SAM" id="Phobius"/>
    </source>
</evidence>
<keyword evidence="1" id="KW-1133">Transmembrane helix</keyword>
<keyword evidence="1" id="KW-0812">Transmembrane</keyword>
<feature type="transmembrane region" description="Helical" evidence="1">
    <location>
        <begin position="12"/>
        <end position="31"/>
    </location>
</feature>
<dbReference type="RefSeq" id="WP_127096062.1">
    <property type="nucleotide sequence ID" value="NZ_CP031423.1"/>
</dbReference>
<proteinExistence type="predicted"/>
<dbReference type="EMBL" id="CP031423">
    <property type="protein sequence ID" value="AZS37514.1"/>
    <property type="molecule type" value="Genomic_DNA"/>
</dbReference>
<dbReference type="OrthoDB" id="5019680at2"/>
<feature type="transmembrane region" description="Helical" evidence="1">
    <location>
        <begin position="124"/>
        <end position="149"/>
    </location>
</feature>
<reference evidence="2 3" key="1">
    <citation type="submission" date="2018-08" db="EMBL/GenBank/DDBJ databases">
        <title>Microbacterium lemovicicum sp. nov., a bacterium isolated from a natural uranium-rich soil.</title>
        <authorList>
            <person name="ORTET P."/>
        </authorList>
    </citation>
    <scope>NUCLEOTIDE SEQUENCE [LARGE SCALE GENOMIC DNA]</scope>
    <source>
        <strain evidence="2 3">Viu22</strain>
    </source>
</reference>
<feature type="transmembrane region" description="Helical" evidence="1">
    <location>
        <begin position="60"/>
        <end position="80"/>
    </location>
</feature>
<dbReference type="KEGG" id="mlv:CVS47_02151"/>
<feature type="transmembrane region" description="Helical" evidence="1">
    <location>
        <begin position="156"/>
        <end position="174"/>
    </location>
</feature>
<gene>
    <name evidence="2" type="ORF">CVS47_02151</name>
</gene>
<feature type="transmembrane region" description="Helical" evidence="1">
    <location>
        <begin position="271"/>
        <end position="290"/>
    </location>
</feature>
<sequence length="304" mass="31320">MSTAQHRPLPLGIWLLIGAGGGVAGLLPWLITGARLPLQNLAEDQSTIETPVALLPLSQYFLTTIVALLVVGGAATGIALRATANRRRRFAVPTAVGGLLLVQAIAVGQSAVVTAALLEESAQSRLYLAAVLAVVALSLLMSLLVVLLVSLAPTPGATIALAMTAIVAPSWLGAPFRDVLLLGPQGLSDVILFVLRWLPAVLVGCAIAWCGFRTVGRVTTVIVSLAALWIGPAFFTGVSNAAGMRVMAAYPAEMAEFGIQVFFSALTTPEIVVPPLIVAAVIGVAGALVLDTRRRRAGAVAESA</sequence>
<dbReference type="Proteomes" id="UP000276888">
    <property type="component" value="Chromosome"/>
</dbReference>
<keyword evidence="1" id="KW-0472">Membrane</keyword>
<organism evidence="2 3">
    <name type="scientific">Microbacterium lemovicicum</name>
    <dbReference type="NCBI Taxonomy" id="1072463"/>
    <lineage>
        <taxon>Bacteria</taxon>
        <taxon>Bacillati</taxon>
        <taxon>Actinomycetota</taxon>
        <taxon>Actinomycetes</taxon>
        <taxon>Micrococcales</taxon>
        <taxon>Microbacteriaceae</taxon>
        <taxon>Microbacterium</taxon>
    </lineage>
</organism>
<evidence type="ECO:0000313" key="2">
    <source>
        <dbReference type="EMBL" id="AZS37514.1"/>
    </source>
</evidence>